<evidence type="ECO:0000313" key="12">
    <source>
        <dbReference type="EMBL" id="GAA5192200.1"/>
    </source>
</evidence>
<dbReference type="InterPro" id="IPR007698">
    <property type="entry name" value="AlaDH/PNT_NAD(H)-bd"/>
</dbReference>
<evidence type="ECO:0000259" key="10">
    <source>
        <dbReference type="SMART" id="SM01002"/>
    </source>
</evidence>
<evidence type="ECO:0000256" key="5">
    <source>
        <dbReference type="ARBA" id="ARBA00022857"/>
    </source>
</evidence>
<comment type="function">
    <text evidence="1">The transhydrogenation between NADH and NADP is coupled to respiration and ATP hydrolysis and functions as a proton pump across the membrane.</text>
</comment>
<keyword evidence="7" id="KW-0520">NAD</keyword>
<dbReference type="Gene3D" id="3.40.50.720">
    <property type="entry name" value="NAD(P)-binding Rossmann-like Domain"/>
    <property type="match status" value="2"/>
</dbReference>
<dbReference type="Pfam" id="PF01262">
    <property type="entry name" value="AlaDh_PNT_C"/>
    <property type="match status" value="1"/>
</dbReference>
<evidence type="ECO:0000259" key="11">
    <source>
        <dbReference type="SMART" id="SM01003"/>
    </source>
</evidence>
<dbReference type="Pfam" id="PF05222">
    <property type="entry name" value="AlaDh_PNT_N"/>
    <property type="match status" value="1"/>
</dbReference>
<evidence type="ECO:0000256" key="9">
    <source>
        <dbReference type="SAM" id="MobiDB-lite"/>
    </source>
</evidence>
<proteinExistence type="inferred from homology"/>
<dbReference type="InterPro" id="IPR007886">
    <property type="entry name" value="AlaDH/PNT_N"/>
</dbReference>
<feature type="region of interest" description="Disordered" evidence="9">
    <location>
        <begin position="381"/>
        <end position="405"/>
    </location>
</feature>
<comment type="catalytic activity">
    <reaction evidence="8">
        <text>NAD(+) + NADPH + H(+)(in) = NADH + NADP(+) + H(+)(out)</text>
        <dbReference type="Rhea" id="RHEA:47992"/>
        <dbReference type="ChEBI" id="CHEBI:15378"/>
        <dbReference type="ChEBI" id="CHEBI:57540"/>
        <dbReference type="ChEBI" id="CHEBI:57783"/>
        <dbReference type="ChEBI" id="CHEBI:57945"/>
        <dbReference type="ChEBI" id="CHEBI:58349"/>
        <dbReference type="EC" id="7.1.1.1"/>
    </reaction>
</comment>
<keyword evidence="13" id="KW-1185">Reference proteome</keyword>
<dbReference type="InterPro" id="IPR008143">
    <property type="entry name" value="Ala_DH/PNT_CS2"/>
</dbReference>
<dbReference type="EC" id="7.1.1.1" evidence="3"/>
<comment type="caution">
    <text evidence="12">The sequence shown here is derived from an EMBL/GenBank/DDBJ whole genome shotgun (WGS) entry which is preliminary data.</text>
</comment>
<organism evidence="12 13">
    <name type="scientific">Ferrimonas gelatinilytica</name>
    <dbReference type="NCBI Taxonomy" id="1255257"/>
    <lineage>
        <taxon>Bacteria</taxon>
        <taxon>Pseudomonadati</taxon>
        <taxon>Pseudomonadota</taxon>
        <taxon>Gammaproteobacteria</taxon>
        <taxon>Alteromonadales</taxon>
        <taxon>Ferrimonadaceae</taxon>
        <taxon>Ferrimonas</taxon>
    </lineage>
</organism>
<evidence type="ECO:0000256" key="4">
    <source>
        <dbReference type="ARBA" id="ARBA00022741"/>
    </source>
</evidence>
<comment type="similarity">
    <text evidence="2">Belongs to the AlaDH/PNT family.</text>
</comment>
<evidence type="ECO:0000256" key="6">
    <source>
        <dbReference type="ARBA" id="ARBA00022967"/>
    </source>
</evidence>
<dbReference type="SMART" id="SM01003">
    <property type="entry name" value="AlaDh_PNT_N"/>
    <property type="match status" value="1"/>
</dbReference>
<name>A0ABP9S9W1_9GAMM</name>
<dbReference type="CDD" id="cd05304">
    <property type="entry name" value="Rubrum_tdh"/>
    <property type="match status" value="1"/>
</dbReference>
<evidence type="ECO:0000313" key="13">
    <source>
        <dbReference type="Proteomes" id="UP001501600"/>
    </source>
</evidence>
<evidence type="ECO:0000256" key="2">
    <source>
        <dbReference type="ARBA" id="ARBA00005689"/>
    </source>
</evidence>
<feature type="domain" description="Alanine dehydrogenase/pyridine nucleotide transhydrogenase N-terminal" evidence="11">
    <location>
        <begin position="4"/>
        <end position="141"/>
    </location>
</feature>
<evidence type="ECO:0000256" key="8">
    <source>
        <dbReference type="ARBA" id="ARBA00048202"/>
    </source>
</evidence>
<feature type="domain" description="Alanine dehydrogenase/pyridine nucleotide transhydrogenase NAD(H)-binding" evidence="10">
    <location>
        <begin position="150"/>
        <end position="315"/>
    </location>
</feature>
<dbReference type="RefSeq" id="WP_345316997.1">
    <property type="nucleotide sequence ID" value="NZ_BAABLF010000013.1"/>
</dbReference>
<gene>
    <name evidence="12" type="ORF">GCM10025772_20800</name>
</gene>
<keyword evidence="5" id="KW-0521">NADP</keyword>
<accession>A0ABP9S9W1</accession>
<evidence type="ECO:0000256" key="7">
    <source>
        <dbReference type="ARBA" id="ARBA00023027"/>
    </source>
</evidence>
<keyword evidence="6" id="KW-1278">Translocase</keyword>
<sequence length="405" mass="43017">MKIAVIKERYPGETRVALIPANVSKLTKAGLSIAVEHDAGSAAGFDDPLYAEAGATVTDRASVLKDADMVLTHHGRGDELDALLPELHPGQTLVAMMDPLANPQVAQKLADAKINGIALELVPRITRAQSMDVLSSNATIAGYKAALLGATHSHQLFPMMMTAAGTLKPARVFIMGVGVAGLQACATAKRLGAVVEAYDIRPAAREQILSVGARPVELNIEAEDTESKGGYAKEQSAEFIAKQQQAMADVLAQQDVVITTAAIPGRKAPVLITEAQLMQMKPGAVIIDLAAETGGNCELTKVDEVVVHHGVTIVGPKNFAATVPNHASQMFGTNLTNLLTLMHQEGSLNWDFEDEIIRDTTVSYQGEVVNARLRELLELPPLARDETAEPEAEVDAASTDEKEVS</sequence>
<dbReference type="InterPro" id="IPR036291">
    <property type="entry name" value="NAD(P)-bd_dom_sf"/>
</dbReference>
<dbReference type="NCBIfam" id="NF006942">
    <property type="entry name" value="PRK09424.1"/>
    <property type="match status" value="1"/>
</dbReference>
<keyword evidence="4" id="KW-0547">Nucleotide-binding</keyword>
<evidence type="ECO:0000256" key="3">
    <source>
        <dbReference type="ARBA" id="ARBA00012943"/>
    </source>
</evidence>
<dbReference type="PANTHER" id="PTHR10160">
    <property type="entry name" value="NAD(P) TRANSHYDROGENASE"/>
    <property type="match status" value="1"/>
</dbReference>
<dbReference type="SMART" id="SM01002">
    <property type="entry name" value="AlaDh_PNT_C"/>
    <property type="match status" value="1"/>
</dbReference>
<protein>
    <recommendedName>
        <fullName evidence="3">proton-translocating NAD(P)(+) transhydrogenase</fullName>
        <ecNumber evidence="3">7.1.1.1</ecNumber>
    </recommendedName>
</protein>
<dbReference type="SUPFAM" id="SSF52283">
    <property type="entry name" value="Formate/glycerate dehydrogenase catalytic domain-like"/>
    <property type="match status" value="1"/>
</dbReference>
<dbReference type="SUPFAM" id="SSF51735">
    <property type="entry name" value="NAD(P)-binding Rossmann-fold domains"/>
    <property type="match status" value="1"/>
</dbReference>
<evidence type="ECO:0000256" key="1">
    <source>
        <dbReference type="ARBA" id="ARBA00003943"/>
    </source>
</evidence>
<reference evidence="13" key="1">
    <citation type="journal article" date="2019" name="Int. J. Syst. Evol. Microbiol.">
        <title>The Global Catalogue of Microorganisms (GCM) 10K type strain sequencing project: providing services to taxonomists for standard genome sequencing and annotation.</title>
        <authorList>
            <consortium name="The Broad Institute Genomics Platform"/>
            <consortium name="The Broad Institute Genome Sequencing Center for Infectious Disease"/>
            <person name="Wu L."/>
            <person name="Ma J."/>
        </authorList>
    </citation>
    <scope>NUCLEOTIDE SEQUENCE [LARGE SCALE GENOMIC DNA]</scope>
    <source>
        <strain evidence="13">JCM 18720</strain>
    </source>
</reference>
<dbReference type="PANTHER" id="PTHR10160:SF19">
    <property type="entry name" value="PROTON-TRANSLOCATING NAD(P)(+) TRANSHYDROGENASE"/>
    <property type="match status" value="1"/>
</dbReference>
<dbReference type="PROSITE" id="PS00837">
    <property type="entry name" value="ALADH_PNT_2"/>
    <property type="match status" value="1"/>
</dbReference>
<dbReference type="EMBL" id="BAABLF010000013">
    <property type="protein sequence ID" value="GAA5192200.1"/>
    <property type="molecule type" value="Genomic_DNA"/>
</dbReference>
<dbReference type="Proteomes" id="UP001501600">
    <property type="component" value="Unassembled WGS sequence"/>
</dbReference>